<feature type="compositionally biased region" description="Acidic residues" evidence="1">
    <location>
        <begin position="128"/>
        <end position="145"/>
    </location>
</feature>
<evidence type="ECO:0000256" key="1">
    <source>
        <dbReference type="SAM" id="MobiDB-lite"/>
    </source>
</evidence>
<name>A0A388KD32_CHABU</name>
<evidence type="ECO:0000313" key="2">
    <source>
        <dbReference type="EMBL" id="GBG67970.1"/>
    </source>
</evidence>
<dbReference type="Gramene" id="GBG67970">
    <property type="protein sequence ID" value="GBG67970"/>
    <property type="gene ID" value="CBR_g1089"/>
</dbReference>
<protein>
    <submittedName>
        <fullName evidence="2">Uncharacterized protein</fullName>
    </submittedName>
</protein>
<comment type="caution">
    <text evidence="2">The sequence shown here is derived from an EMBL/GenBank/DDBJ whole genome shotgun (WGS) entry which is preliminary data.</text>
</comment>
<evidence type="ECO:0000313" key="3">
    <source>
        <dbReference type="Proteomes" id="UP000265515"/>
    </source>
</evidence>
<keyword evidence="3" id="KW-1185">Reference proteome</keyword>
<feature type="compositionally biased region" description="Basic and acidic residues" evidence="1">
    <location>
        <begin position="116"/>
        <end position="127"/>
    </location>
</feature>
<accession>A0A388KD32</accession>
<proteinExistence type="predicted"/>
<organism evidence="2 3">
    <name type="scientific">Chara braunii</name>
    <name type="common">Braun's stonewort</name>
    <dbReference type="NCBI Taxonomy" id="69332"/>
    <lineage>
        <taxon>Eukaryota</taxon>
        <taxon>Viridiplantae</taxon>
        <taxon>Streptophyta</taxon>
        <taxon>Charophyceae</taxon>
        <taxon>Charales</taxon>
        <taxon>Characeae</taxon>
        <taxon>Chara</taxon>
    </lineage>
</organism>
<dbReference type="AlphaFoldDB" id="A0A388KD32"/>
<reference evidence="2 3" key="1">
    <citation type="journal article" date="2018" name="Cell">
        <title>The Chara Genome: Secondary Complexity and Implications for Plant Terrestrialization.</title>
        <authorList>
            <person name="Nishiyama T."/>
            <person name="Sakayama H."/>
            <person name="Vries J.D."/>
            <person name="Buschmann H."/>
            <person name="Saint-Marcoux D."/>
            <person name="Ullrich K.K."/>
            <person name="Haas F.B."/>
            <person name="Vanderstraeten L."/>
            <person name="Becker D."/>
            <person name="Lang D."/>
            <person name="Vosolsobe S."/>
            <person name="Rombauts S."/>
            <person name="Wilhelmsson P.K.I."/>
            <person name="Janitza P."/>
            <person name="Kern R."/>
            <person name="Heyl A."/>
            <person name="Rumpler F."/>
            <person name="Villalobos L.I.A.C."/>
            <person name="Clay J.M."/>
            <person name="Skokan R."/>
            <person name="Toyoda A."/>
            <person name="Suzuki Y."/>
            <person name="Kagoshima H."/>
            <person name="Schijlen E."/>
            <person name="Tajeshwar N."/>
            <person name="Catarino B."/>
            <person name="Hetherington A.J."/>
            <person name="Saltykova A."/>
            <person name="Bonnot C."/>
            <person name="Breuninger H."/>
            <person name="Symeonidi A."/>
            <person name="Radhakrishnan G.V."/>
            <person name="Van Nieuwerburgh F."/>
            <person name="Deforce D."/>
            <person name="Chang C."/>
            <person name="Karol K.G."/>
            <person name="Hedrich R."/>
            <person name="Ulvskov P."/>
            <person name="Glockner G."/>
            <person name="Delwiche C.F."/>
            <person name="Petrasek J."/>
            <person name="Van de Peer Y."/>
            <person name="Friml J."/>
            <person name="Beilby M."/>
            <person name="Dolan L."/>
            <person name="Kohara Y."/>
            <person name="Sugano S."/>
            <person name="Fujiyama A."/>
            <person name="Delaux P.-M."/>
            <person name="Quint M."/>
            <person name="TheiBen G."/>
            <person name="Hagemann M."/>
            <person name="Harholt J."/>
            <person name="Dunand C."/>
            <person name="Zachgo S."/>
            <person name="Langdale J."/>
            <person name="Maumus F."/>
            <person name="Straeten D.V.D."/>
            <person name="Gould S.B."/>
            <person name="Rensing S.A."/>
        </authorList>
    </citation>
    <scope>NUCLEOTIDE SEQUENCE [LARGE SCALE GENOMIC DNA]</scope>
    <source>
        <strain evidence="2 3">S276</strain>
    </source>
</reference>
<dbReference type="EMBL" id="BFEA01000094">
    <property type="protein sequence ID" value="GBG67970.1"/>
    <property type="molecule type" value="Genomic_DNA"/>
</dbReference>
<dbReference type="Proteomes" id="UP000265515">
    <property type="component" value="Unassembled WGS sequence"/>
</dbReference>
<feature type="region of interest" description="Disordered" evidence="1">
    <location>
        <begin position="114"/>
        <end position="145"/>
    </location>
</feature>
<sequence length="145" mass="16455">MELPAKRKPKRTPKRGILKLANLTLRLTRSKTKSKVNLSPATKEKITSAVKRKIPASIGIVGRYKFRDEGMRQLKNLDAITLQNLCNEEGVAHNGKFDAIFNLAEHRTYIAYGTENDEKDKGEKKLEEEEVTTVEDVEDVDEEVD</sequence>
<gene>
    <name evidence="2" type="ORF">CBR_g1089</name>
</gene>